<gene>
    <name evidence="2" type="ORF">CTI12_AA092510</name>
</gene>
<organism evidence="2 3">
    <name type="scientific">Artemisia annua</name>
    <name type="common">Sweet wormwood</name>
    <dbReference type="NCBI Taxonomy" id="35608"/>
    <lineage>
        <taxon>Eukaryota</taxon>
        <taxon>Viridiplantae</taxon>
        <taxon>Streptophyta</taxon>
        <taxon>Embryophyta</taxon>
        <taxon>Tracheophyta</taxon>
        <taxon>Spermatophyta</taxon>
        <taxon>Magnoliopsida</taxon>
        <taxon>eudicotyledons</taxon>
        <taxon>Gunneridae</taxon>
        <taxon>Pentapetalae</taxon>
        <taxon>asterids</taxon>
        <taxon>campanulids</taxon>
        <taxon>Asterales</taxon>
        <taxon>Asteraceae</taxon>
        <taxon>Asteroideae</taxon>
        <taxon>Anthemideae</taxon>
        <taxon>Artemisiinae</taxon>
        <taxon>Artemisia</taxon>
    </lineage>
</organism>
<evidence type="ECO:0000313" key="3">
    <source>
        <dbReference type="Proteomes" id="UP000245207"/>
    </source>
</evidence>
<name>A0A2U1PZG5_ARTAN</name>
<feature type="signal peptide" evidence="1">
    <location>
        <begin position="1"/>
        <end position="20"/>
    </location>
</feature>
<dbReference type="Proteomes" id="UP000245207">
    <property type="component" value="Unassembled WGS sequence"/>
</dbReference>
<keyword evidence="1" id="KW-0732">Signal</keyword>
<protein>
    <submittedName>
        <fullName evidence="2">Uncharacterized protein</fullName>
    </submittedName>
</protein>
<keyword evidence="3" id="KW-1185">Reference proteome</keyword>
<dbReference type="EMBL" id="PKPP01000571">
    <property type="protein sequence ID" value="PWA91105.1"/>
    <property type="molecule type" value="Genomic_DNA"/>
</dbReference>
<reference evidence="2 3" key="1">
    <citation type="journal article" date="2018" name="Mol. Plant">
        <title>The genome of Artemisia annua provides insight into the evolution of Asteraceae family and artemisinin biosynthesis.</title>
        <authorList>
            <person name="Shen Q."/>
            <person name="Zhang L."/>
            <person name="Liao Z."/>
            <person name="Wang S."/>
            <person name="Yan T."/>
            <person name="Shi P."/>
            <person name="Liu M."/>
            <person name="Fu X."/>
            <person name="Pan Q."/>
            <person name="Wang Y."/>
            <person name="Lv Z."/>
            <person name="Lu X."/>
            <person name="Zhang F."/>
            <person name="Jiang W."/>
            <person name="Ma Y."/>
            <person name="Chen M."/>
            <person name="Hao X."/>
            <person name="Li L."/>
            <person name="Tang Y."/>
            <person name="Lv G."/>
            <person name="Zhou Y."/>
            <person name="Sun X."/>
            <person name="Brodelius P.E."/>
            <person name="Rose J.K.C."/>
            <person name="Tang K."/>
        </authorList>
    </citation>
    <scope>NUCLEOTIDE SEQUENCE [LARGE SCALE GENOMIC DNA]</scope>
    <source>
        <strain evidence="3">cv. Huhao1</strain>
        <tissue evidence="2">Leaf</tissue>
    </source>
</reference>
<accession>A0A2U1PZG5</accession>
<evidence type="ECO:0000313" key="2">
    <source>
        <dbReference type="EMBL" id="PWA91105.1"/>
    </source>
</evidence>
<dbReference type="AlphaFoldDB" id="A0A2U1PZG5"/>
<feature type="chain" id="PRO_5015749417" evidence="1">
    <location>
        <begin position="21"/>
        <end position="94"/>
    </location>
</feature>
<dbReference type="STRING" id="35608.A0A2U1PZG5"/>
<comment type="caution">
    <text evidence="2">The sequence shown here is derived from an EMBL/GenBank/DDBJ whole genome shotgun (WGS) entry which is preliminary data.</text>
</comment>
<evidence type="ECO:0000256" key="1">
    <source>
        <dbReference type="SAM" id="SignalP"/>
    </source>
</evidence>
<proteinExistence type="predicted"/>
<sequence>MKLLGVCFADALQLLQPVALTLMGLGFEENVLQVEAPNKKVKKSNVPVSEVVYGAMLPADVQQAVKKEFEMRFRIVLWKKPRTKRMRWKPMSMT</sequence>